<dbReference type="PANTHER" id="PTHR13799">
    <property type="entry name" value="NGG1 INTERACTING FACTOR 3"/>
    <property type="match status" value="1"/>
</dbReference>
<dbReference type="InterPro" id="IPR036069">
    <property type="entry name" value="DUF34/NIF3_sf"/>
</dbReference>
<dbReference type="Gene3D" id="3.40.1390.30">
    <property type="entry name" value="NIF3 (NGG1p interacting factor 3)-like"/>
    <property type="match status" value="2"/>
</dbReference>
<dbReference type="AlphaFoldDB" id="A0AA41W6Q8"/>
<gene>
    <name evidence="5" type="ORF">NAF29_09895</name>
</gene>
<dbReference type="PANTHER" id="PTHR13799:SF14">
    <property type="entry name" value="GTP CYCLOHYDROLASE 1 TYPE 2 HOMOLOG"/>
    <property type="match status" value="1"/>
</dbReference>
<evidence type="ECO:0000256" key="3">
    <source>
        <dbReference type="ARBA" id="ARBA00022723"/>
    </source>
</evidence>
<evidence type="ECO:0000313" key="6">
    <source>
        <dbReference type="Proteomes" id="UP001165393"/>
    </source>
</evidence>
<dbReference type="FunFam" id="3.40.1390.30:FF:000002">
    <property type="entry name" value="Nif3-like dinuclear metal center protein"/>
    <property type="match status" value="1"/>
</dbReference>
<dbReference type="NCBIfam" id="TIGR00486">
    <property type="entry name" value="YbgI_SA1388"/>
    <property type="match status" value="1"/>
</dbReference>
<dbReference type="Proteomes" id="UP001165393">
    <property type="component" value="Unassembled WGS sequence"/>
</dbReference>
<comment type="caution">
    <text evidence="5">The sequence shown here is derived from an EMBL/GenBank/DDBJ whole genome shotgun (WGS) entry which is preliminary data.</text>
</comment>
<feature type="binding site" evidence="4">
    <location>
        <position position="219"/>
    </location>
    <ligand>
        <name>a divalent metal cation</name>
        <dbReference type="ChEBI" id="CHEBI:60240"/>
        <label>1</label>
    </ligand>
</feature>
<evidence type="ECO:0000256" key="2">
    <source>
        <dbReference type="ARBA" id="ARBA00022112"/>
    </source>
</evidence>
<feature type="binding site" evidence="4">
    <location>
        <position position="223"/>
    </location>
    <ligand>
        <name>a divalent metal cation</name>
        <dbReference type="ChEBI" id="CHEBI:60240"/>
        <label>1</label>
    </ligand>
</feature>
<comment type="similarity">
    <text evidence="1">Belongs to the GTP cyclohydrolase I type 2/NIF3 family.</text>
</comment>
<evidence type="ECO:0000256" key="4">
    <source>
        <dbReference type="PIRSR" id="PIRSR602678-1"/>
    </source>
</evidence>
<dbReference type="Pfam" id="PF01784">
    <property type="entry name" value="DUF34_NIF3"/>
    <property type="match status" value="1"/>
</dbReference>
<feature type="binding site" evidence="4">
    <location>
        <position position="64"/>
    </location>
    <ligand>
        <name>a divalent metal cation</name>
        <dbReference type="ChEBI" id="CHEBI:60240"/>
        <label>2</label>
    </ligand>
</feature>
<feature type="binding site" evidence="4">
    <location>
        <position position="101"/>
    </location>
    <ligand>
        <name>a divalent metal cation</name>
        <dbReference type="ChEBI" id="CHEBI:60240"/>
        <label>1</label>
    </ligand>
</feature>
<evidence type="ECO:0000313" key="5">
    <source>
        <dbReference type="EMBL" id="MCM2679977.1"/>
    </source>
</evidence>
<proteinExistence type="inferred from homology"/>
<name>A0AA41W6Q8_9GAMM</name>
<organism evidence="5 6">
    <name type="scientific">Echinimonas agarilytica</name>
    <dbReference type="NCBI Taxonomy" id="1215918"/>
    <lineage>
        <taxon>Bacteria</taxon>
        <taxon>Pseudomonadati</taxon>
        <taxon>Pseudomonadota</taxon>
        <taxon>Gammaproteobacteria</taxon>
        <taxon>Alteromonadales</taxon>
        <taxon>Echinimonadaceae</taxon>
        <taxon>Echinimonas</taxon>
    </lineage>
</organism>
<dbReference type="InterPro" id="IPR002678">
    <property type="entry name" value="DUF34/NIF3"/>
</dbReference>
<feature type="binding site" evidence="4">
    <location>
        <position position="63"/>
    </location>
    <ligand>
        <name>a divalent metal cation</name>
        <dbReference type="ChEBI" id="CHEBI:60240"/>
        <label>1</label>
    </ligand>
</feature>
<keyword evidence="3 4" id="KW-0479">Metal-binding</keyword>
<reference evidence="5 6" key="1">
    <citation type="journal article" date="2013" name="Antonie Van Leeuwenhoek">
        <title>Echinimonas agarilytica gen. nov., sp. nov., a new gammaproteobacterium isolated from the sea urchin Strongylocentrotus intermedius.</title>
        <authorList>
            <person name="Nedashkovskaya O.I."/>
            <person name="Stenkova A.M."/>
            <person name="Zhukova N.V."/>
            <person name="Van Trappen S."/>
            <person name="Lee J.S."/>
            <person name="Kim S.B."/>
        </authorList>
    </citation>
    <scope>NUCLEOTIDE SEQUENCE [LARGE SCALE GENOMIC DNA]</scope>
    <source>
        <strain evidence="5 6">KMM 6351</strain>
    </source>
</reference>
<accession>A0AA41W6Q8</accession>
<dbReference type="RefSeq" id="WP_251261386.1">
    <property type="nucleotide sequence ID" value="NZ_JAMQGP010000003.1"/>
</dbReference>
<dbReference type="GO" id="GO:0005737">
    <property type="term" value="C:cytoplasm"/>
    <property type="evidence" value="ECO:0007669"/>
    <property type="project" value="TreeGrafter"/>
</dbReference>
<dbReference type="SUPFAM" id="SSF102705">
    <property type="entry name" value="NIF3 (NGG1p interacting factor 3)-like"/>
    <property type="match status" value="1"/>
</dbReference>
<protein>
    <recommendedName>
        <fullName evidence="2">GTP cyclohydrolase 1 type 2 homolog</fullName>
    </recommendedName>
</protein>
<keyword evidence="6" id="KW-1185">Reference proteome</keyword>
<evidence type="ECO:0000256" key="1">
    <source>
        <dbReference type="ARBA" id="ARBA00006964"/>
    </source>
</evidence>
<dbReference type="EMBL" id="JAMQGP010000003">
    <property type="protein sequence ID" value="MCM2679977.1"/>
    <property type="molecule type" value="Genomic_DNA"/>
</dbReference>
<sequence>MLTTELVTYLDQTLQSNQIRDFCPNGLQVQGKPNIQSIVAGVTASQALVDEAIARNADAVLVHHGYFWKNEPAAVVGMKYNRLKALLTHDINLIAYHLPLDVHAEHGNNAQLAKRLGIVDAEGLDPNDPFSVAMQGRLAQPVTGAQLAERIAQSLNRTPVFVEGHGGVVQKVGWCTGGGQSYIDQAVAAGCDAFITGEASEQTVHVAREMGIDFIAAGHHATERYGALALGRHIAEKFDLNVEFVDIDNPV</sequence>
<dbReference type="GO" id="GO:0046872">
    <property type="term" value="F:metal ion binding"/>
    <property type="evidence" value="ECO:0007669"/>
    <property type="project" value="UniProtKB-KW"/>
</dbReference>